<comment type="catalytic activity">
    <reaction evidence="8">
        <text>L-threonyl-[protein] + ATP = O-phospho-L-threonyl-[protein] + ADP + H(+)</text>
        <dbReference type="Rhea" id="RHEA:46608"/>
        <dbReference type="Rhea" id="RHEA-COMP:11060"/>
        <dbReference type="Rhea" id="RHEA-COMP:11605"/>
        <dbReference type="ChEBI" id="CHEBI:15378"/>
        <dbReference type="ChEBI" id="CHEBI:30013"/>
        <dbReference type="ChEBI" id="CHEBI:30616"/>
        <dbReference type="ChEBI" id="CHEBI:61977"/>
        <dbReference type="ChEBI" id="CHEBI:456216"/>
        <dbReference type="EC" id="2.7.11.22"/>
    </reaction>
</comment>
<dbReference type="PROSITE" id="PS00107">
    <property type="entry name" value="PROTEIN_KINASE_ATP"/>
    <property type="match status" value="1"/>
</dbReference>
<dbReference type="InterPro" id="IPR017441">
    <property type="entry name" value="Protein_kinase_ATP_BS"/>
</dbReference>
<evidence type="ECO:0000256" key="2">
    <source>
        <dbReference type="ARBA" id="ARBA00012425"/>
    </source>
</evidence>
<organism evidence="12">
    <name type="scientific">Magallana gigas</name>
    <name type="common">Pacific oyster</name>
    <name type="synonym">Crassostrea gigas</name>
    <dbReference type="NCBI Taxonomy" id="29159"/>
    <lineage>
        <taxon>Eukaryota</taxon>
        <taxon>Metazoa</taxon>
        <taxon>Spiralia</taxon>
        <taxon>Lophotrochozoa</taxon>
        <taxon>Mollusca</taxon>
        <taxon>Bivalvia</taxon>
        <taxon>Autobranchia</taxon>
        <taxon>Pteriomorphia</taxon>
        <taxon>Ostreida</taxon>
        <taxon>Ostreoidea</taxon>
        <taxon>Ostreidae</taxon>
        <taxon>Magallana</taxon>
    </lineage>
</organism>
<dbReference type="HOGENOM" id="CLU_424697_0_0_1"/>
<dbReference type="CDD" id="cd07846">
    <property type="entry name" value="STKc_CDKL2_3"/>
    <property type="match status" value="1"/>
</dbReference>
<dbReference type="SUPFAM" id="SSF56112">
    <property type="entry name" value="Protein kinase-like (PK-like)"/>
    <property type="match status" value="1"/>
</dbReference>
<comment type="similarity">
    <text evidence="1">Belongs to the protein kinase superfamily. CMGC Ser/Thr protein kinase family. CDC2/CDKX subfamily.</text>
</comment>
<dbReference type="EMBL" id="JH817665">
    <property type="protein sequence ID" value="EKC38559.1"/>
    <property type="molecule type" value="Genomic_DNA"/>
</dbReference>
<dbReference type="InterPro" id="IPR000719">
    <property type="entry name" value="Prot_kinase_dom"/>
</dbReference>
<protein>
    <recommendedName>
        <fullName evidence="2">cyclin-dependent kinase</fullName>
        <ecNumber evidence="2">2.7.11.22</ecNumber>
    </recommendedName>
</protein>
<dbReference type="PROSITE" id="PS00108">
    <property type="entry name" value="PROTEIN_KINASE_ST"/>
    <property type="match status" value="1"/>
</dbReference>
<dbReference type="InterPro" id="IPR008271">
    <property type="entry name" value="Ser/Thr_kinase_AS"/>
</dbReference>
<dbReference type="InParanoid" id="K1R502"/>
<evidence type="ECO:0000256" key="10">
    <source>
        <dbReference type="SAM" id="MobiDB-lite"/>
    </source>
</evidence>
<keyword evidence="7" id="KW-0067">ATP-binding</keyword>
<reference evidence="12" key="1">
    <citation type="journal article" date="2012" name="Nature">
        <title>The oyster genome reveals stress adaptation and complexity of shell formation.</title>
        <authorList>
            <person name="Zhang G."/>
            <person name="Fang X."/>
            <person name="Guo X."/>
            <person name="Li L."/>
            <person name="Luo R."/>
            <person name="Xu F."/>
            <person name="Yang P."/>
            <person name="Zhang L."/>
            <person name="Wang X."/>
            <person name="Qi H."/>
            <person name="Xiong Z."/>
            <person name="Que H."/>
            <person name="Xie Y."/>
            <person name="Holland P.W."/>
            <person name="Paps J."/>
            <person name="Zhu Y."/>
            <person name="Wu F."/>
            <person name="Chen Y."/>
            <person name="Wang J."/>
            <person name="Peng C."/>
            <person name="Meng J."/>
            <person name="Yang L."/>
            <person name="Liu J."/>
            <person name="Wen B."/>
            <person name="Zhang N."/>
            <person name="Huang Z."/>
            <person name="Zhu Q."/>
            <person name="Feng Y."/>
            <person name="Mount A."/>
            <person name="Hedgecock D."/>
            <person name="Xu Z."/>
            <person name="Liu Y."/>
            <person name="Domazet-Loso T."/>
            <person name="Du Y."/>
            <person name="Sun X."/>
            <person name="Zhang S."/>
            <person name="Liu B."/>
            <person name="Cheng P."/>
            <person name="Jiang X."/>
            <person name="Li J."/>
            <person name="Fan D."/>
            <person name="Wang W."/>
            <person name="Fu W."/>
            <person name="Wang T."/>
            <person name="Wang B."/>
            <person name="Zhang J."/>
            <person name="Peng Z."/>
            <person name="Li Y."/>
            <person name="Li N."/>
            <person name="Wang J."/>
            <person name="Chen M."/>
            <person name="He Y."/>
            <person name="Tan F."/>
            <person name="Song X."/>
            <person name="Zheng Q."/>
            <person name="Huang R."/>
            <person name="Yang H."/>
            <person name="Du X."/>
            <person name="Chen L."/>
            <person name="Yang M."/>
            <person name="Gaffney P.M."/>
            <person name="Wang S."/>
            <person name="Luo L."/>
            <person name="She Z."/>
            <person name="Ming Y."/>
            <person name="Huang W."/>
            <person name="Zhang S."/>
            <person name="Huang B."/>
            <person name="Zhang Y."/>
            <person name="Qu T."/>
            <person name="Ni P."/>
            <person name="Miao G."/>
            <person name="Wang J."/>
            <person name="Wang Q."/>
            <person name="Steinberg C.E."/>
            <person name="Wang H."/>
            <person name="Li N."/>
            <person name="Qian L."/>
            <person name="Zhang G."/>
            <person name="Li Y."/>
            <person name="Yang H."/>
            <person name="Liu X."/>
            <person name="Wang J."/>
            <person name="Yin Y."/>
            <person name="Wang J."/>
        </authorList>
    </citation>
    <scope>NUCLEOTIDE SEQUENCE [LARGE SCALE GENOMIC DNA]</scope>
    <source>
        <strain evidence="12">05x7-T-G4-1.051#20</strain>
    </source>
</reference>
<dbReference type="PROSITE" id="PS50011">
    <property type="entry name" value="PROTEIN_KINASE_DOM"/>
    <property type="match status" value="1"/>
</dbReference>
<evidence type="ECO:0000259" key="11">
    <source>
        <dbReference type="PROSITE" id="PS50011"/>
    </source>
</evidence>
<dbReference type="AlphaFoldDB" id="K1R502"/>
<dbReference type="PANTHER" id="PTHR24056:SF400">
    <property type="entry name" value="KINASE, PUTATIVE-RELATED"/>
    <property type="match status" value="1"/>
</dbReference>
<feature type="compositionally biased region" description="Polar residues" evidence="10">
    <location>
        <begin position="530"/>
        <end position="552"/>
    </location>
</feature>
<dbReference type="PANTHER" id="PTHR24056">
    <property type="entry name" value="CELL DIVISION PROTEIN KINASE"/>
    <property type="match status" value="1"/>
</dbReference>
<keyword evidence="4" id="KW-0808">Transferase</keyword>
<sequence>MLTLSGIHIVQCHINLTLQVRGASLLRAMEKYENLGLVGEGSYGMVLKCRHKETGQLVAIKKFLESEDDKMVKKIALREVRMLKQLRHDHLVNLIEVFRRKKRLYLVFEFVDHTVLDELEKCPNGLDENTVRRILWQIIHRDIKPENILVSKSGIVKLCDFGFARTLAQPGETYTDYVATRWYRAPELLVGDTKYGRAVDIWAIGCLVAEMLTGEPLFPGDSDIDQLYHIVKCFGNLTPRHKEVFLRNPLFVGMRLPEVREISPLEKKFTRISPQSLELMKQCLRLDPDERPTCSQLIKHDFFSKDNFTTRFQNDLKQRIERENQGNPLKTPSDKDDDDSKGNKKKKKADNNKDSKASEDKKKKVQDNEKTVKKAANPNTVNGTGNVSLPGPSNQSKNKSDSSVNEAKVDIKDKKSDKNDRKPEDKSDKKSGENKRKSEETSEKKDGKKAEDHKKSDDKVEKSDDKQSECKENEKDKENNKDSTVSAVSSSSIPPINSSGHTVHVSTPPSMPAISRVSDKMVKKPPPNLSKKTPITSHHSTTLSPQPLQSERSFLHDKVQEKMKAKSPDKREKEFITLPEVKGAEAHPTKTKLKQNHSLQRSSVATIPHITNIDPFSGTPESVRFPSLTSAKATHDVHRRRMWNK</sequence>
<feature type="compositionally biased region" description="Low complexity" evidence="10">
    <location>
        <begin position="482"/>
        <end position="499"/>
    </location>
</feature>
<evidence type="ECO:0000256" key="1">
    <source>
        <dbReference type="ARBA" id="ARBA00006485"/>
    </source>
</evidence>
<feature type="region of interest" description="Disordered" evidence="10">
    <location>
        <begin position="319"/>
        <end position="606"/>
    </location>
</feature>
<dbReference type="SMART" id="SM00220">
    <property type="entry name" value="S_TKc"/>
    <property type="match status" value="1"/>
</dbReference>
<proteinExistence type="inferred from homology"/>
<name>K1R502_MAGGI</name>
<feature type="compositionally biased region" description="Basic and acidic residues" evidence="10">
    <location>
        <begin position="553"/>
        <end position="575"/>
    </location>
</feature>
<evidence type="ECO:0000313" key="12">
    <source>
        <dbReference type="EMBL" id="EKC38559.1"/>
    </source>
</evidence>
<feature type="domain" description="Protein kinase" evidence="11">
    <location>
        <begin position="32"/>
        <end position="303"/>
    </location>
</feature>
<dbReference type="InterPro" id="IPR050108">
    <property type="entry name" value="CDK"/>
</dbReference>
<dbReference type="GO" id="GO:0004693">
    <property type="term" value="F:cyclin-dependent protein serine/threonine kinase activity"/>
    <property type="evidence" value="ECO:0007669"/>
    <property type="project" value="UniProtKB-EC"/>
</dbReference>
<feature type="compositionally biased region" description="Basic and acidic residues" evidence="10">
    <location>
        <begin position="349"/>
        <end position="372"/>
    </location>
</feature>
<dbReference type="FunFam" id="3.30.200.20:FF:000049">
    <property type="entry name" value="cyclin-dependent kinase-like 1 isoform X1"/>
    <property type="match status" value="1"/>
</dbReference>
<evidence type="ECO:0000256" key="9">
    <source>
        <dbReference type="ARBA" id="ARBA00048367"/>
    </source>
</evidence>
<dbReference type="Gene3D" id="1.10.510.10">
    <property type="entry name" value="Transferase(Phosphotransferase) domain 1"/>
    <property type="match status" value="1"/>
</dbReference>
<dbReference type="Gene3D" id="3.30.200.20">
    <property type="entry name" value="Phosphorylase Kinase, domain 1"/>
    <property type="match status" value="1"/>
</dbReference>
<evidence type="ECO:0000256" key="4">
    <source>
        <dbReference type="ARBA" id="ARBA00022679"/>
    </source>
</evidence>
<comment type="catalytic activity">
    <reaction evidence="9">
        <text>L-seryl-[protein] + ATP = O-phospho-L-seryl-[protein] + ADP + H(+)</text>
        <dbReference type="Rhea" id="RHEA:17989"/>
        <dbReference type="Rhea" id="RHEA-COMP:9863"/>
        <dbReference type="Rhea" id="RHEA-COMP:11604"/>
        <dbReference type="ChEBI" id="CHEBI:15378"/>
        <dbReference type="ChEBI" id="CHEBI:29999"/>
        <dbReference type="ChEBI" id="CHEBI:30616"/>
        <dbReference type="ChEBI" id="CHEBI:83421"/>
        <dbReference type="ChEBI" id="CHEBI:456216"/>
        <dbReference type="EC" id="2.7.11.22"/>
    </reaction>
</comment>
<evidence type="ECO:0000256" key="8">
    <source>
        <dbReference type="ARBA" id="ARBA00047811"/>
    </source>
</evidence>
<dbReference type="GO" id="GO:0005524">
    <property type="term" value="F:ATP binding"/>
    <property type="evidence" value="ECO:0007669"/>
    <property type="project" value="UniProtKB-UniRule"/>
</dbReference>
<evidence type="ECO:0000256" key="3">
    <source>
        <dbReference type="ARBA" id="ARBA00022527"/>
    </source>
</evidence>
<dbReference type="FunFam" id="1.10.510.10:FF:000624">
    <property type="entry name" value="Mitogen-activated protein kinase"/>
    <property type="match status" value="1"/>
</dbReference>
<feature type="compositionally biased region" description="Polar residues" evidence="10">
    <location>
        <begin position="596"/>
        <end position="605"/>
    </location>
</feature>
<feature type="compositionally biased region" description="Polar residues" evidence="10">
    <location>
        <begin position="377"/>
        <end position="405"/>
    </location>
</feature>
<dbReference type="EC" id="2.7.11.22" evidence="2"/>
<dbReference type="InterPro" id="IPR011009">
    <property type="entry name" value="Kinase-like_dom_sf"/>
</dbReference>
<evidence type="ECO:0000256" key="7">
    <source>
        <dbReference type="ARBA" id="ARBA00022840"/>
    </source>
</evidence>
<accession>K1R502</accession>
<evidence type="ECO:0000256" key="6">
    <source>
        <dbReference type="ARBA" id="ARBA00022777"/>
    </source>
</evidence>
<feature type="compositionally biased region" description="Basic and acidic residues" evidence="10">
    <location>
        <begin position="332"/>
        <end position="342"/>
    </location>
</feature>
<keyword evidence="6 12" id="KW-0418">Kinase</keyword>
<dbReference type="GO" id="GO:0005634">
    <property type="term" value="C:nucleus"/>
    <property type="evidence" value="ECO:0007669"/>
    <property type="project" value="TreeGrafter"/>
</dbReference>
<evidence type="ECO:0000256" key="5">
    <source>
        <dbReference type="ARBA" id="ARBA00022741"/>
    </source>
</evidence>
<dbReference type="Pfam" id="PF00069">
    <property type="entry name" value="Pkinase"/>
    <property type="match status" value="1"/>
</dbReference>
<keyword evidence="3" id="KW-0723">Serine/threonine-protein kinase</keyword>
<gene>
    <name evidence="12" type="ORF">CGI_10025910</name>
</gene>
<keyword evidence="5" id="KW-0547">Nucleotide-binding</keyword>
<feature type="compositionally biased region" description="Basic and acidic residues" evidence="10">
    <location>
        <begin position="407"/>
        <end position="481"/>
    </location>
</feature>